<name>A0A9X0YPH6_9FLAO</name>
<dbReference type="Proteomes" id="UP001138672">
    <property type="component" value="Unassembled WGS sequence"/>
</dbReference>
<proteinExistence type="predicted"/>
<accession>A0A9X0YPH6</accession>
<sequence>MIVTPIKTRIHYYLILLFIIFFSLQNIHAQEHNYPKRTTVNAVIDSVYVSPCHYKTLYLSFKIEDTSTIKDSIVWTQGLRGYQFSSSYLNKIYSDYQDNTLRKKKDVLLGLYFDNKFSAPVLEWVSEPSRAESILNLRDFLIKEEVYKVEVSQNKPTAKPKIETGVRFPCNGKLQVSFYPSLMYENAGQFLYTKNNKTIIAIENPIGSGKWSSKTYNYKN</sequence>
<gene>
    <name evidence="1" type="ORF">J2Z56_002687</name>
    <name evidence="2" type="ORF">J2Z57_002800</name>
</gene>
<evidence type="ECO:0000313" key="4">
    <source>
        <dbReference type="Proteomes" id="UP001231587"/>
    </source>
</evidence>
<protein>
    <submittedName>
        <fullName evidence="1">Uncharacterized protein</fullName>
    </submittedName>
</protein>
<dbReference type="EMBL" id="JAUSUU010000008">
    <property type="protein sequence ID" value="MDQ0336347.1"/>
    <property type="molecule type" value="Genomic_DNA"/>
</dbReference>
<evidence type="ECO:0000313" key="1">
    <source>
        <dbReference type="EMBL" id="MBP1840756.1"/>
    </source>
</evidence>
<organism evidence="1 3">
    <name type="scientific">Formosa algae</name>
    <dbReference type="NCBI Taxonomy" id="225843"/>
    <lineage>
        <taxon>Bacteria</taxon>
        <taxon>Pseudomonadati</taxon>
        <taxon>Bacteroidota</taxon>
        <taxon>Flavobacteriia</taxon>
        <taxon>Flavobacteriales</taxon>
        <taxon>Flavobacteriaceae</taxon>
        <taxon>Formosa</taxon>
    </lineage>
</organism>
<dbReference type="RefSeq" id="WP_057784169.1">
    <property type="nucleotide sequence ID" value="NZ_JAGGJQ010000008.1"/>
</dbReference>
<keyword evidence="4" id="KW-1185">Reference proteome</keyword>
<dbReference type="EMBL" id="JAGGJQ010000008">
    <property type="protein sequence ID" value="MBP1840756.1"/>
    <property type="molecule type" value="Genomic_DNA"/>
</dbReference>
<evidence type="ECO:0000313" key="3">
    <source>
        <dbReference type="Proteomes" id="UP001138672"/>
    </source>
</evidence>
<dbReference type="AlphaFoldDB" id="A0A9X0YPH6"/>
<comment type="caution">
    <text evidence="1">The sequence shown here is derived from an EMBL/GenBank/DDBJ whole genome shotgun (WGS) entry which is preliminary data.</text>
</comment>
<dbReference type="Proteomes" id="UP001231587">
    <property type="component" value="Unassembled WGS sequence"/>
</dbReference>
<evidence type="ECO:0000313" key="2">
    <source>
        <dbReference type="EMBL" id="MDQ0336347.1"/>
    </source>
</evidence>
<reference evidence="1" key="1">
    <citation type="submission" date="2021-03" db="EMBL/GenBank/DDBJ databases">
        <title>Genomic Encyclopedia of Type Strains, Phase IV (KMG-IV): sequencing the most valuable type-strain genomes for metagenomic binning, comparative biology and taxonomic classification.</title>
        <authorList>
            <person name="Goeker M."/>
        </authorList>
    </citation>
    <scope>NUCLEOTIDE SEQUENCE</scope>
    <source>
        <strain evidence="1">DSM 15523</strain>
        <strain evidence="2 4">DSM 16476</strain>
    </source>
</reference>